<dbReference type="STRING" id="1029756.W911_11315"/>
<name>V5SDB9_9HYPH</name>
<organism evidence="3 4">
    <name type="scientific">Hyphomicrobium nitrativorans NL23</name>
    <dbReference type="NCBI Taxonomy" id="1029756"/>
    <lineage>
        <taxon>Bacteria</taxon>
        <taxon>Pseudomonadati</taxon>
        <taxon>Pseudomonadota</taxon>
        <taxon>Alphaproteobacteria</taxon>
        <taxon>Hyphomicrobiales</taxon>
        <taxon>Hyphomicrobiaceae</taxon>
        <taxon>Hyphomicrobium</taxon>
    </lineage>
</organism>
<accession>V5SDB9</accession>
<dbReference type="InterPro" id="IPR025698">
    <property type="entry name" value="2TM_dom"/>
</dbReference>
<dbReference type="EMBL" id="CP006912">
    <property type="protein sequence ID" value="AHB48861.1"/>
    <property type="molecule type" value="Genomic_DNA"/>
</dbReference>
<gene>
    <name evidence="3" type="ORF">W911_11315</name>
</gene>
<dbReference type="KEGG" id="hni:W911_11315"/>
<evidence type="ECO:0000259" key="2">
    <source>
        <dbReference type="Pfam" id="PF13239"/>
    </source>
</evidence>
<dbReference type="PATRIC" id="fig|1029756.8.peg.2352"/>
<dbReference type="HOGENOM" id="CLU_2935303_0_0_5"/>
<dbReference type="Proteomes" id="UP000018542">
    <property type="component" value="Chromosome"/>
</dbReference>
<keyword evidence="1" id="KW-0472">Membrane</keyword>
<dbReference type="AlphaFoldDB" id="V5SDB9"/>
<keyword evidence="4" id="KW-1185">Reference proteome</keyword>
<reference evidence="3 4" key="1">
    <citation type="journal article" date="2014" name="Genome Announc.">
        <title>Complete Genome Sequence of Hyphomicrobium nitrativorans Strain NL23, a Denitrifying Bacterium Isolated from Biofilm of a Methanol-Fed Denitrification System Treating Seawater at the Montreal Biodome.</title>
        <authorList>
            <person name="Martineau C."/>
            <person name="Villeneuve C."/>
            <person name="Mauffrey F."/>
            <person name="Villemur R."/>
        </authorList>
    </citation>
    <scope>NUCLEOTIDE SEQUENCE [LARGE SCALE GENOMIC DNA]</scope>
    <source>
        <strain evidence="3">NL23</strain>
    </source>
</reference>
<evidence type="ECO:0000313" key="3">
    <source>
        <dbReference type="EMBL" id="AHB48861.1"/>
    </source>
</evidence>
<keyword evidence="1" id="KW-1133">Transmembrane helix</keyword>
<sequence length="60" mass="6688">MAAMDDLRRDGVLIHGAIYAAVILLLIFVDWYGGGRWWVHWVILGWGAGLAAHAWLSIRG</sequence>
<feature type="domain" description="2TM" evidence="2">
    <location>
        <begin position="12"/>
        <end position="55"/>
    </location>
</feature>
<proteinExistence type="predicted"/>
<protein>
    <submittedName>
        <fullName evidence="3">Histidine kinase</fullName>
    </submittedName>
</protein>
<dbReference type="RefSeq" id="WP_023787610.1">
    <property type="nucleotide sequence ID" value="NC_022997.1"/>
</dbReference>
<evidence type="ECO:0000256" key="1">
    <source>
        <dbReference type="SAM" id="Phobius"/>
    </source>
</evidence>
<keyword evidence="3" id="KW-0808">Transferase</keyword>
<evidence type="ECO:0000313" key="4">
    <source>
        <dbReference type="Proteomes" id="UP000018542"/>
    </source>
</evidence>
<dbReference type="GO" id="GO:0016301">
    <property type="term" value="F:kinase activity"/>
    <property type="evidence" value="ECO:0007669"/>
    <property type="project" value="UniProtKB-KW"/>
</dbReference>
<feature type="transmembrane region" description="Helical" evidence="1">
    <location>
        <begin position="38"/>
        <end position="58"/>
    </location>
</feature>
<feature type="transmembrane region" description="Helical" evidence="1">
    <location>
        <begin position="12"/>
        <end position="32"/>
    </location>
</feature>
<keyword evidence="3" id="KW-0418">Kinase</keyword>
<dbReference type="Pfam" id="PF13239">
    <property type="entry name" value="2TM"/>
    <property type="match status" value="1"/>
</dbReference>
<keyword evidence="1" id="KW-0812">Transmembrane</keyword>